<gene>
    <name evidence="1" type="ORF">GCM10022235_62150</name>
</gene>
<dbReference type="Gene3D" id="3.40.50.720">
    <property type="entry name" value="NAD(P)-binding Rossmann-like Domain"/>
    <property type="match status" value="1"/>
</dbReference>
<accession>A0ABP6YIL4</accession>
<dbReference type="InterPro" id="IPR036291">
    <property type="entry name" value="NAD(P)-bd_dom_sf"/>
</dbReference>
<comment type="caution">
    <text evidence="1">The sequence shown here is derived from an EMBL/GenBank/DDBJ whole genome shotgun (WGS) entry which is preliminary data.</text>
</comment>
<dbReference type="PANTHER" id="PTHR43781:SF1">
    <property type="entry name" value="SACCHAROPINE DEHYDROGENASE"/>
    <property type="match status" value="1"/>
</dbReference>
<evidence type="ECO:0000313" key="2">
    <source>
        <dbReference type="Proteomes" id="UP001501222"/>
    </source>
</evidence>
<keyword evidence="2" id="KW-1185">Reference proteome</keyword>
<reference evidence="2" key="1">
    <citation type="journal article" date="2019" name="Int. J. Syst. Evol. Microbiol.">
        <title>The Global Catalogue of Microorganisms (GCM) 10K type strain sequencing project: providing services to taxonomists for standard genome sequencing and annotation.</title>
        <authorList>
            <consortium name="The Broad Institute Genomics Platform"/>
            <consortium name="The Broad Institute Genome Sequencing Center for Infectious Disease"/>
            <person name="Wu L."/>
            <person name="Ma J."/>
        </authorList>
    </citation>
    <scope>NUCLEOTIDE SEQUENCE [LARGE SCALE GENOMIC DNA]</scope>
    <source>
        <strain evidence="2">JCM 16928</strain>
    </source>
</reference>
<proteinExistence type="predicted"/>
<dbReference type="Proteomes" id="UP001501222">
    <property type="component" value="Unassembled WGS sequence"/>
</dbReference>
<evidence type="ECO:0000313" key="1">
    <source>
        <dbReference type="EMBL" id="GAA3583348.1"/>
    </source>
</evidence>
<sequence length="358" mass="36664">MGTEVWILGGTGRSGAAIAAELVNRGITPVLVGRDATRLTAAAKRFGDGRTVVAGSVEEMAAEIRRQQPAVVINTVGPFGTTAAPIANACLPASHYVDLANDVAAVSTLLGMTEAAAAAGRTFVTGAGFGVTATESVVVKLCEGRPAPSRLRVDMIPSLAVEAGVVGEALAAGILNGIPGVEGGGRFQGWRYEGGRLVAARLGTGVQKLLLPDGSTVTTASMPLGELLAAQRASGAPSVDAASSEAPSSPLARALMPLATSLLAIGPVRRFAIRRLAQLKLKARERPREHSWGHARIEWPDGAVHEGWLRLGDAQAYTGAVPAEVARRLLANEGKPGAHTPAALFGPSLAESCGGKYL</sequence>
<protein>
    <submittedName>
        <fullName evidence="1">Membrane protein</fullName>
    </submittedName>
</protein>
<dbReference type="EMBL" id="BAABAA010000010">
    <property type="protein sequence ID" value="GAA3583348.1"/>
    <property type="molecule type" value="Genomic_DNA"/>
</dbReference>
<dbReference type="RefSeq" id="WP_344846492.1">
    <property type="nucleotide sequence ID" value="NZ_BAABAA010000010.1"/>
</dbReference>
<dbReference type="PANTHER" id="PTHR43781">
    <property type="entry name" value="SACCHAROPINE DEHYDROGENASE"/>
    <property type="match status" value="1"/>
</dbReference>
<name>A0ABP6YIL4_9ACTN</name>
<organism evidence="1 2">
    <name type="scientific">Kribbella ginsengisoli</name>
    <dbReference type="NCBI Taxonomy" id="363865"/>
    <lineage>
        <taxon>Bacteria</taxon>
        <taxon>Bacillati</taxon>
        <taxon>Actinomycetota</taxon>
        <taxon>Actinomycetes</taxon>
        <taxon>Propionibacteriales</taxon>
        <taxon>Kribbellaceae</taxon>
        <taxon>Kribbella</taxon>
    </lineage>
</organism>
<dbReference type="SUPFAM" id="SSF51735">
    <property type="entry name" value="NAD(P)-binding Rossmann-fold domains"/>
    <property type="match status" value="1"/>
</dbReference>